<reference evidence="2 3" key="1">
    <citation type="submission" date="2020-04" db="EMBL/GenBank/DDBJ databases">
        <authorList>
            <person name="De Canck E."/>
        </authorList>
    </citation>
    <scope>NUCLEOTIDE SEQUENCE [LARGE SCALE GENOMIC DNA]</scope>
    <source>
        <strain evidence="2 3">LMG 28138</strain>
    </source>
</reference>
<gene>
    <name evidence="2" type="ORF">LMG28138_02987</name>
</gene>
<evidence type="ECO:0000313" key="2">
    <source>
        <dbReference type="EMBL" id="CAB3790437.1"/>
    </source>
</evidence>
<dbReference type="Proteomes" id="UP000494115">
    <property type="component" value="Unassembled WGS sequence"/>
</dbReference>
<dbReference type="EMBL" id="CADIKM010000012">
    <property type="protein sequence ID" value="CAB3790437.1"/>
    <property type="molecule type" value="Genomic_DNA"/>
</dbReference>
<protein>
    <recommendedName>
        <fullName evidence="1">VOC domain-containing protein</fullName>
    </recommendedName>
</protein>
<dbReference type="InterPro" id="IPR004360">
    <property type="entry name" value="Glyas_Fos-R_dOase_dom"/>
</dbReference>
<dbReference type="InterPro" id="IPR037523">
    <property type="entry name" value="VOC_core"/>
</dbReference>
<dbReference type="SUPFAM" id="SSF54593">
    <property type="entry name" value="Glyoxalase/Bleomycin resistance protein/Dihydroxybiphenyl dioxygenase"/>
    <property type="match status" value="1"/>
</dbReference>
<sequence length="137" mass="14876">MFTYVTLGSNDLSRSIRFYDPVMAALGHRRCTEGGVTEWFEWVGWGTYEDGGNEQLALWVCKPFDKQAATAGNGTMIAFEAPSRLAVDAFHQAALAHGGLSEGVPAVRLHYGPTFYVAYVRDPDGNKLAAVCRAADA</sequence>
<dbReference type="RefSeq" id="WP_175105526.1">
    <property type="nucleotide sequence ID" value="NZ_CADIKM010000012.1"/>
</dbReference>
<evidence type="ECO:0000259" key="1">
    <source>
        <dbReference type="PROSITE" id="PS51819"/>
    </source>
</evidence>
<keyword evidence="3" id="KW-1185">Reference proteome</keyword>
<organism evidence="2 3">
    <name type="scientific">Pararobbsia alpina</name>
    <dbReference type="NCBI Taxonomy" id="621374"/>
    <lineage>
        <taxon>Bacteria</taxon>
        <taxon>Pseudomonadati</taxon>
        <taxon>Pseudomonadota</taxon>
        <taxon>Betaproteobacteria</taxon>
        <taxon>Burkholderiales</taxon>
        <taxon>Burkholderiaceae</taxon>
        <taxon>Pararobbsia</taxon>
    </lineage>
</organism>
<name>A0A6S7CI13_9BURK</name>
<dbReference type="Gene3D" id="3.10.180.10">
    <property type="entry name" value="2,3-Dihydroxybiphenyl 1,2-Dioxygenase, domain 1"/>
    <property type="match status" value="1"/>
</dbReference>
<evidence type="ECO:0000313" key="3">
    <source>
        <dbReference type="Proteomes" id="UP000494115"/>
    </source>
</evidence>
<dbReference type="PANTHER" id="PTHR35006">
    <property type="entry name" value="GLYOXALASE FAMILY PROTEIN (AFU_ORTHOLOGUE AFUA_5G14830)"/>
    <property type="match status" value="1"/>
</dbReference>
<accession>A0A6S7CI13</accession>
<feature type="domain" description="VOC" evidence="1">
    <location>
        <begin position="1"/>
        <end position="133"/>
    </location>
</feature>
<dbReference type="PROSITE" id="PS51819">
    <property type="entry name" value="VOC"/>
    <property type="match status" value="1"/>
</dbReference>
<dbReference type="Pfam" id="PF00903">
    <property type="entry name" value="Glyoxalase"/>
    <property type="match status" value="1"/>
</dbReference>
<proteinExistence type="predicted"/>
<dbReference type="PANTHER" id="PTHR35006:SF1">
    <property type="entry name" value="BLL2941 PROTEIN"/>
    <property type="match status" value="1"/>
</dbReference>
<dbReference type="CDD" id="cd07262">
    <property type="entry name" value="VOC_like"/>
    <property type="match status" value="1"/>
</dbReference>
<dbReference type="InterPro" id="IPR029068">
    <property type="entry name" value="Glyas_Bleomycin-R_OHBP_Dase"/>
</dbReference>
<dbReference type="AlphaFoldDB" id="A0A6S7CI13"/>